<feature type="domain" description="Transcription elongation factor GreA/GreB C-terminal" evidence="2">
    <location>
        <begin position="88"/>
        <end position="144"/>
    </location>
</feature>
<evidence type="ECO:0000313" key="3">
    <source>
        <dbReference type="EMBL" id="XBO36727.1"/>
    </source>
</evidence>
<dbReference type="Pfam" id="PF01272">
    <property type="entry name" value="GreA_GreB"/>
    <property type="match status" value="1"/>
</dbReference>
<reference evidence="3" key="1">
    <citation type="submission" date="2024-05" db="EMBL/GenBank/DDBJ databases">
        <authorList>
            <person name="Kim S."/>
            <person name="Heo J."/>
            <person name="Choi H."/>
            <person name="Choi Y."/>
            <person name="Kwon S.-W."/>
            <person name="Kim Y."/>
        </authorList>
    </citation>
    <scope>NUCLEOTIDE SEQUENCE</scope>
    <source>
        <strain evidence="3">KACC 23698</strain>
    </source>
</reference>
<dbReference type="SUPFAM" id="SSF54534">
    <property type="entry name" value="FKBP-like"/>
    <property type="match status" value="1"/>
</dbReference>
<dbReference type="Gene3D" id="3.10.50.30">
    <property type="entry name" value="Transcription elongation factor, GreA/GreB, C-terminal domain"/>
    <property type="match status" value="1"/>
</dbReference>
<organism evidence="3">
    <name type="scientific">Alsobacter sp. KACC 23698</name>
    <dbReference type="NCBI Taxonomy" id="3149229"/>
    <lineage>
        <taxon>Bacteria</taxon>
        <taxon>Pseudomonadati</taxon>
        <taxon>Pseudomonadota</taxon>
        <taxon>Alphaproteobacteria</taxon>
        <taxon>Hyphomicrobiales</taxon>
        <taxon>Alsobacteraceae</taxon>
        <taxon>Alsobacter</taxon>
    </lineage>
</organism>
<dbReference type="NCBIfam" id="NF004973">
    <property type="entry name" value="PRK06342.1"/>
    <property type="match status" value="1"/>
</dbReference>
<dbReference type="GO" id="GO:0006354">
    <property type="term" value="P:DNA-templated transcription elongation"/>
    <property type="evidence" value="ECO:0007669"/>
    <property type="project" value="TreeGrafter"/>
</dbReference>
<name>A0AAU7J8M9_9HYPH</name>
<dbReference type="GO" id="GO:0070063">
    <property type="term" value="F:RNA polymerase binding"/>
    <property type="evidence" value="ECO:0007669"/>
    <property type="project" value="InterPro"/>
</dbReference>
<dbReference type="InterPro" id="IPR036953">
    <property type="entry name" value="GreA/GreB_C_sf"/>
</dbReference>
<evidence type="ECO:0000256" key="1">
    <source>
        <dbReference type="SAM" id="MobiDB-lite"/>
    </source>
</evidence>
<dbReference type="EMBL" id="CP157484">
    <property type="protein sequence ID" value="XBO36727.1"/>
    <property type="molecule type" value="Genomic_DNA"/>
</dbReference>
<accession>A0AAU7J8M9</accession>
<keyword evidence="3" id="KW-0251">Elongation factor</keyword>
<gene>
    <name evidence="3" type="primary">greA</name>
    <name evidence="3" type="ORF">ABEG18_13300</name>
</gene>
<protein>
    <submittedName>
        <fullName evidence="3">Transcription elongation factor GreA</fullName>
    </submittedName>
</protein>
<dbReference type="RefSeq" id="WP_406853542.1">
    <property type="nucleotide sequence ID" value="NZ_CP157484.1"/>
</dbReference>
<dbReference type="GO" id="GO:0003746">
    <property type="term" value="F:translation elongation factor activity"/>
    <property type="evidence" value="ECO:0007669"/>
    <property type="project" value="UniProtKB-KW"/>
</dbReference>
<dbReference type="InterPro" id="IPR001437">
    <property type="entry name" value="Tscrpt_elong_fac_GreA/B_C"/>
</dbReference>
<evidence type="ECO:0000259" key="2">
    <source>
        <dbReference type="Pfam" id="PF01272"/>
    </source>
</evidence>
<dbReference type="GO" id="GO:0003677">
    <property type="term" value="F:DNA binding"/>
    <property type="evidence" value="ECO:0007669"/>
    <property type="project" value="InterPro"/>
</dbReference>
<dbReference type="GO" id="GO:0032784">
    <property type="term" value="P:regulation of DNA-templated transcription elongation"/>
    <property type="evidence" value="ECO:0007669"/>
    <property type="project" value="InterPro"/>
</dbReference>
<dbReference type="PANTHER" id="PTHR30437:SF6">
    <property type="entry name" value="TRANSCRIPTION ELONGATION FACTOR GREB"/>
    <property type="match status" value="1"/>
</dbReference>
<proteinExistence type="predicted"/>
<feature type="compositionally biased region" description="Basic and acidic residues" evidence="1">
    <location>
        <begin position="1"/>
        <end position="10"/>
    </location>
</feature>
<dbReference type="InterPro" id="IPR023459">
    <property type="entry name" value="Tscrpt_elong_fac_GreA/B_fam"/>
</dbReference>
<feature type="region of interest" description="Disordered" evidence="1">
    <location>
        <begin position="1"/>
        <end position="34"/>
    </location>
</feature>
<sequence length="155" mass="16992">MSRAFVKEQDGGEAFEDLPDRPVSPHPNLVTPEGLRQIEEAVERLRREHGEAQASGDRAGVARAARDLRYWQHRLSNAELVQPSRDPRTVHFGATVTIERDDGRRQTWRIVGEDEADPARGTLPHVAPLAQALLGKSVGDIVEAGHGQAEIVAIG</sequence>
<dbReference type="PANTHER" id="PTHR30437">
    <property type="entry name" value="TRANSCRIPTION ELONGATION FACTOR GREA"/>
    <property type="match status" value="1"/>
</dbReference>
<dbReference type="AlphaFoldDB" id="A0AAU7J8M9"/>
<keyword evidence="3" id="KW-0648">Protein biosynthesis</keyword>